<dbReference type="Proteomes" id="UP001597058">
    <property type="component" value="Unassembled WGS sequence"/>
</dbReference>
<feature type="region of interest" description="Disordered" evidence="1">
    <location>
        <begin position="1"/>
        <end position="77"/>
    </location>
</feature>
<evidence type="ECO:0000256" key="1">
    <source>
        <dbReference type="SAM" id="MobiDB-lite"/>
    </source>
</evidence>
<keyword evidence="3" id="KW-1185">Reference proteome</keyword>
<evidence type="ECO:0000313" key="3">
    <source>
        <dbReference type="Proteomes" id="UP001597058"/>
    </source>
</evidence>
<protein>
    <submittedName>
        <fullName evidence="2">Uncharacterized protein</fullName>
    </submittedName>
</protein>
<organism evidence="2 3">
    <name type="scientific">Streptomyces kaempferi</name>
    <dbReference type="NCBI Taxonomy" id="333725"/>
    <lineage>
        <taxon>Bacteria</taxon>
        <taxon>Bacillati</taxon>
        <taxon>Actinomycetota</taxon>
        <taxon>Actinomycetes</taxon>
        <taxon>Kitasatosporales</taxon>
        <taxon>Streptomycetaceae</taxon>
        <taxon>Streptomyces</taxon>
    </lineage>
</organism>
<reference evidence="3" key="1">
    <citation type="journal article" date="2019" name="Int. J. Syst. Evol. Microbiol.">
        <title>The Global Catalogue of Microorganisms (GCM) 10K type strain sequencing project: providing services to taxonomists for standard genome sequencing and annotation.</title>
        <authorList>
            <consortium name="The Broad Institute Genomics Platform"/>
            <consortium name="The Broad Institute Genome Sequencing Center for Infectious Disease"/>
            <person name="Wu L."/>
            <person name="Ma J."/>
        </authorList>
    </citation>
    <scope>NUCLEOTIDE SEQUENCE [LARGE SCALE GENOMIC DNA]</scope>
    <source>
        <strain evidence="3">CGMCC 4.7020</strain>
    </source>
</reference>
<comment type="caution">
    <text evidence="2">The sequence shown here is derived from an EMBL/GenBank/DDBJ whole genome shotgun (WGS) entry which is preliminary data.</text>
</comment>
<dbReference type="RefSeq" id="WP_381328979.1">
    <property type="nucleotide sequence ID" value="NZ_JBHTMM010000041.1"/>
</dbReference>
<feature type="non-terminal residue" evidence="2">
    <location>
        <position position="77"/>
    </location>
</feature>
<name>A0ABW3XMC9_9ACTN</name>
<feature type="compositionally biased region" description="Low complexity" evidence="1">
    <location>
        <begin position="61"/>
        <end position="71"/>
    </location>
</feature>
<sequence>MDDSDGRLGDHGAAIDSTPGLQGGFIRGSRDHGSLRRVNDGGPAGTAPRRRAGGSTPPTPASALPPAGLTPRPAGSS</sequence>
<feature type="compositionally biased region" description="Basic and acidic residues" evidence="1">
    <location>
        <begin position="28"/>
        <end position="39"/>
    </location>
</feature>
<feature type="compositionally biased region" description="Basic and acidic residues" evidence="1">
    <location>
        <begin position="1"/>
        <end position="10"/>
    </location>
</feature>
<gene>
    <name evidence="2" type="ORF">ACFQ5X_27870</name>
</gene>
<evidence type="ECO:0000313" key="2">
    <source>
        <dbReference type="EMBL" id="MFD1309664.1"/>
    </source>
</evidence>
<accession>A0ABW3XMC9</accession>
<proteinExistence type="predicted"/>
<dbReference type="EMBL" id="JBHTMM010000041">
    <property type="protein sequence ID" value="MFD1309664.1"/>
    <property type="molecule type" value="Genomic_DNA"/>
</dbReference>